<dbReference type="SMART" id="SM00487">
    <property type="entry name" value="DEXDc"/>
    <property type="match status" value="1"/>
</dbReference>
<dbReference type="EMBL" id="JBHSYQ010000015">
    <property type="protein sequence ID" value="MFC6999080.1"/>
    <property type="molecule type" value="Genomic_DNA"/>
</dbReference>
<evidence type="ECO:0000313" key="13">
    <source>
        <dbReference type="Proteomes" id="UP001596405"/>
    </source>
</evidence>
<evidence type="ECO:0000256" key="1">
    <source>
        <dbReference type="ARBA" id="ARBA00022741"/>
    </source>
</evidence>
<evidence type="ECO:0000256" key="4">
    <source>
        <dbReference type="ARBA" id="ARBA00022840"/>
    </source>
</evidence>
<evidence type="ECO:0000313" key="12">
    <source>
        <dbReference type="EMBL" id="MFC6999080.1"/>
    </source>
</evidence>
<comment type="caution">
    <text evidence="12">The sequence shown here is derived from an EMBL/GenBank/DDBJ whole genome shotgun (WGS) entry which is preliminary data.</text>
</comment>
<dbReference type="SMART" id="SM00490">
    <property type="entry name" value="HELICc"/>
    <property type="match status" value="1"/>
</dbReference>
<organism evidence="12 13">
    <name type="scientific">Rufibacter roseus</name>
    <dbReference type="NCBI Taxonomy" id="1567108"/>
    <lineage>
        <taxon>Bacteria</taxon>
        <taxon>Pseudomonadati</taxon>
        <taxon>Bacteroidota</taxon>
        <taxon>Cytophagia</taxon>
        <taxon>Cytophagales</taxon>
        <taxon>Hymenobacteraceae</taxon>
        <taxon>Rufibacter</taxon>
    </lineage>
</organism>
<feature type="region of interest" description="Disordered" evidence="8">
    <location>
        <begin position="373"/>
        <end position="477"/>
    </location>
</feature>
<dbReference type="Proteomes" id="UP001596405">
    <property type="component" value="Unassembled WGS sequence"/>
</dbReference>
<dbReference type="CDD" id="cd00268">
    <property type="entry name" value="DEADc"/>
    <property type="match status" value="1"/>
</dbReference>
<dbReference type="InterPro" id="IPR011545">
    <property type="entry name" value="DEAD/DEAH_box_helicase_dom"/>
</dbReference>
<proteinExistence type="inferred from homology"/>
<dbReference type="InterPro" id="IPR050079">
    <property type="entry name" value="DEAD_box_RNA_helicase"/>
</dbReference>
<dbReference type="InterPro" id="IPR001650">
    <property type="entry name" value="Helicase_C-like"/>
</dbReference>
<gene>
    <name evidence="12" type="ORF">ACFQHR_15705</name>
</gene>
<dbReference type="GO" id="GO:0016787">
    <property type="term" value="F:hydrolase activity"/>
    <property type="evidence" value="ECO:0007669"/>
    <property type="project" value="UniProtKB-KW"/>
</dbReference>
<dbReference type="PANTHER" id="PTHR47959:SF13">
    <property type="entry name" value="ATP-DEPENDENT RNA HELICASE RHLE"/>
    <property type="match status" value="1"/>
</dbReference>
<feature type="non-terminal residue" evidence="12">
    <location>
        <position position="477"/>
    </location>
</feature>
<keyword evidence="1 7" id="KW-0547">Nucleotide-binding</keyword>
<evidence type="ECO:0000256" key="2">
    <source>
        <dbReference type="ARBA" id="ARBA00022801"/>
    </source>
</evidence>
<dbReference type="InterPro" id="IPR014001">
    <property type="entry name" value="Helicase_ATP-bd"/>
</dbReference>
<feature type="compositionally biased region" description="Basic and acidic residues" evidence="8">
    <location>
        <begin position="401"/>
        <end position="435"/>
    </location>
</feature>
<evidence type="ECO:0000259" key="11">
    <source>
        <dbReference type="PROSITE" id="PS51195"/>
    </source>
</evidence>
<dbReference type="SUPFAM" id="SSF52540">
    <property type="entry name" value="P-loop containing nucleoside triphosphate hydrolases"/>
    <property type="match status" value="1"/>
</dbReference>
<feature type="compositionally biased region" description="Basic residues" evidence="8">
    <location>
        <begin position="465"/>
        <end position="477"/>
    </location>
</feature>
<feature type="domain" description="DEAD-box RNA helicase Q" evidence="11">
    <location>
        <begin position="3"/>
        <end position="31"/>
    </location>
</feature>
<evidence type="ECO:0000256" key="7">
    <source>
        <dbReference type="RuleBase" id="RU000492"/>
    </source>
</evidence>
<evidence type="ECO:0000256" key="6">
    <source>
        <dbReference type="PROSITE-ProRule" id="PRU00552"/>
    </source>
</evidence>
<dbReference type="PROSITE" id="PS51192">
    <property type="entry name" value="HELICASE_ATP_BIND_1"/>
    <property type="match status" value="1"/>
</dbReference>
<evidence type="ECO:0000256" key="5">
    <source>
        <dbReference type="ARBA" id="ARBA00038437"/>
    </source>
</evidence>
<dbReference type="Pfam" id="PF00271">
    <property type="entry name" value="Helicase_C"/>
    <property type="match status" value="1"/>
</dbReference>
<dbReference type="PROSITE" id="PS00039">
    <property type="entry name" value="DEAD_ATP_HELICASE"/>
    <property type="match status" value="1"/>
</dbReference>
<dbReference type="PROSITE" id="PS51194">
    <property type="entry name" value="HELICASE_CTER"/>
    <property type="match status" value="1"/>
</dbReference>
<feature type="domain" description="Helicase C-terminal" evidence="10">
    <location>
        <begin position="233"/>
        <end position="378"/>
    </location>
</feature>
<comment type="similarity">
    <text evidence="5 7">Belongs to the DEAD box helicase family.</text>
</comment>
<name>A0ABW2DMY8_9BACT</name>
<dbReference type="GO" id="GO:0004386">
    <property type="term" value="F:helicase activity"/>
    <property type="evidence" value="ECO:0007669"/>
    <property type="project" value="UniProtKB-KW"/>
</dbReference>
<dbReference type="InterPro" id="IPR044742">
    <property type="entry name" value="DEAD/DEAH_RhlB"/>
</dbReference>
<feature type="short sequence motif" description="Q motif" evidence="6">
    <location>
        <begin position="3"/>
        <end position="31"/>
    </location>
</feature>
<keyword evidence="13" id="KW-1185">Reference proteome</keyword>
<evidence type="ECO:0000259" key="9">
    <source>
        <dbReference type="PROSITE" id="PS51192"/>
    </source>
</evidence>
<dbReference type="PANTHER" id="PTHR47959">
    <property type="entry name" value="ATP-DEPENDENT RNA HELICASE RHLE-RELATED"/>
    <property type="match status" value="1"/>
</dbReference>
<sequence>MSVTFDDFNLQSDLLEGIRSMGYKQATPVQAQAIPHILESKDLIACAQTGTGKTAAFLVPTLSKIAEARFDFTSTLILVPTRELAKQIDDQVEGLSYFTGATSIAIYGGNNAQNWDQQKKALTSGADIIIATPGRLIAHMQMGYVKLDQLKYLILDEADKMLDMGFMDDLMKIINQLPKERQTLLFSATMPPKIRTFARQILQEPEEISLSISKPAANIDQRIFLVYDNQKLKLLQHILKDEEVQTMILFTSRKSAVNDIVRSLQKLGLEADGISSDRTQDERESILQRFRNKQLQVLVATDVMSRGIDVEGISHVLNFDVPQDAEDYVHRIGRTARAATSGVAITFVNERDQERLVKIEKLIERELPKLTLPEDIGESPKFDPVANRSFGKGGSSKVRGGRNDNRNKEGGRRTEGRSGNKRREAGKPRGEKPAEGQENNVAPARPPRAEGQPQAARIEGEEVKRKKKRRKKPANRP</sequence>
<evidence type="ECO:0000256" key="3">
    <source>
        <dbReference type="ARBA" id="ARBA00022806"/>
    </source>
</evidence>
<dbReference type="CDD" id="cd18787">
    <property type="entry name" value="SF2_C_DEAD"/>
    <property type="match status" value="1"/>
</dbReference>
<keyword evidence="2 7" id="KW-0378">Hydrolase</keyword>
<dbReference type="Pfam" id="PF00270">
    <property type="entry name" value="DEAD"/>
    <property type="match status" value="1"/>
</dbReference>
<evidence type="ECO:0000256" key="8">
    <source>
        <dbReference type="SAM" id="MobiDB-lite"/>
    </source>
</evidence>
<protein>
    <submittedName>
        <fullName evidence="12">DEAD/DEAH box helicase</fullName>
        <ecNumber evidence="12">3.6.4.-</ecNumber>
    </submittedName>
</protein>
<dbReference type="InterPro" id="IPR014014">
    <property type="entry name" value="RNA_helicase_DEAD_Q_motif"/>
</dbReference>
<dbReference type="PROSITE" id="PS51195">
    <property type="entry name" value="Q_MOTIF"/>
    <property type="match status" value="1"/>
</dbReference>
<dbReference type="InterPro" id="IPR027417">
    <property type="entry name" value="P-loop_NTPase"/>
</dbReference>
<dbReference type="EC" id="3.6.4.-" evidence="12"/>
<evidence type="ECO:0000259" key="10">
    <source>
        <dbReference type="PROSITE" id="PS51194"/>
    </source>
</evidence>
<dbReference type="InterPro" id="IPR000629">
    <property type="entry name" value="RNA-helicase_DEAD-box_CS"/>
</dbReference>
<dbReference type="Gene3D" id="3.40.50.300">
    <property type="entry name" value="P-loop containing nucleotide triphosphate hydrolases"/>
    <property type="match status" value="2"/>
</dbReference>
<keyword evidence="4 7" id="KW-0067">ATP-binding</keyword>
<dbReference type="RefSeq" id="WP_377131411.1">
    <property type="nucleotide sequence ID" value="NZ_JBHSYQ010000015.1"/>
</dbReference>
<feature type="domain" description="Helicase ATP-binding" evidence="9">
    <location>
        <begin position="34"/>
        <end position="208"/>
    </location>
</feature>
<keyword evidence="3 7" id="KW-0347">Helicase</keyword>
<reference evidence="13" key="1">
    <citation type="journal article" date="2019" name="Int. J. Syst. Evol. Microbiol.">
        <title>The Global Catalogue of Microorganisms (GCM) 10K type strain sequencing project: providing services to taxonomists for standard genome sequencing and annotation.</title>
        <authorList>
            <consortium name="The Broad Institute Genomics Platform"/>
            <consortium name="The Broad Institute Genome Sequencing Center for Infectious Disease"/>
            <person name="Wu L."/>
            <person name="Ma J."/>
        </authorList>
    </citation>
    <scope>NUCLEOTIDE SEQUENCE [LARGE SCALE GENOMIC DNA]</scope>
    <source>
        <strain evidence="13">CGMCC 4.7393</strain>
    </source>
</reference>
<accession>A0ABW2DMY8</accession>